<dbReference type="GO" id="GO:0004252">
    <property type="term" value="F:serine-type endopeptidase activity"/>
    <property type="evidence" value="ECO:0007669"/>
    <property type="project" value="UniProtKB-UniRule"/>
</dbReference>
<proteinExistence type="inferred from homology"/>
<keyword evidence="3" id="KW-0378">Hydrolase</keyword>
<dbReference type="PRINTS" id="PR00862">
    <property type="entry name" value="PROLIGOPTASE"/>
</dbReference>
<evidence type="ECO:0000256" key="3">
    <source>
        <dbReference type="RuleBase" id="RU368024"/>
    </source>
</evidence>
<reference evidence="5 6" key="1">
    <citation type="submission" date="2016-09" db="EMBL/GenBank/DDBJ databases">
        <title>Extensive genetic diversity and differential bi-allelic expression allows diatom success in the polar Southern Ocean.</title>
        <authorList>
            <consortium name="DOE Joint Genome Institute"/>
            <person name="Mock T."/>
            <person name="Otillar R.P."/>
            <person name="Strauss J."/>
            <person name="Dupont C."/>
            <person name="Frickenhaus S."/>
            <person name="Maumus F."/>
            <person name="Mcmullan M."/>
            <person name="Sanges R."/>
            <person name="Schmutz J."/>
            <person name="Toseland A."/>
            <person name="Valas R."/>
            <person name="Veluchamy A."/>
            <person name="Ward B.J."/>
            <person name="Allen A."/>
            <person name="Barry K."/>
            <person name="Falciatore A."/>
            <person name="Ferrante M."/>
            <person name="Fortunato A.E."/>
            <person name="Gloeckner G."/>
            <person name="Gruber A."/>
            <person name="Hipkin R."/>
            <person name="Janech M."/>
            <person name="Kroth P."/>
            <person name="Leese F."/>
            <person name="Lindquist E."/>
            <person name="Lyon B.R."/>
            <person name="Martin J."/>
            <person name="Mayer C."/>
            <person name="Parker M."/>
            <person name="Quesneville H."/>
            <person name="Raymond J."/>
            <person name="Uhlig C."/>
            <person name="Valentin K.U."/>
            <person name="Worden A.Z."/>
            <person name="Armbrust E.V."/>
            <person name="Bowler C."/>
            <person name="Green B."/>
            <person name="Moulton V."/>
            <person name="Van Oosterhout C."/>
            <person name="Grigoriev I."/>
        </authorList>
    </citation>
    <scope>NUCLEOTIDE SEQUENCE [LARGE SCALE GENOMIC DNA]</scope>
    <source>
        <strain evidence="5 6">CCMP1102</strain>
    </source>
</reference>
<dbReference type="InterPro" id="IPR029058">
    <property type="entry name" value="AB_hydrolase_fold"/>
</dbReference>
<name>A0A1E7FDL6_9STRA</name>
<dbReference type="KEGG" id="fcy:FRACYDRAFT_268926"/>
<sequence length="343" mass="38350">MKRLEFEEAAHDVGLGAHYEFDTKSIAIYYDSLLTPPQTMEISLDGDDDRRILKSKDVPGYDKESYGCDRLEVLSRDGTTKIPISIVYTNDAMDKVKNGERVPVHLYGYGSYGCCCEADFDSTRLPLLKRGMIYVIAHVRGGGEMGRQWYEEPNGAKFCCKKNTFNDFVDVAKFLTSEWTTPDLLSCEGRSAGGMLVGSSINQAPELFKVAILGVPFVDVVGTMTDSSIPLTAGEWAEWGCPNEEKYFQYMMEYSPMSTVKTGANYPSCWLTGGLNDPRVAYWEPAKFAASLRHANNADNENPICVKIDMSAGHFSASDRYKYLRELSIDYSFLLDQLGLVKK</sequence>
<dbReference type="Gene3D" id="3.40.50.1820">
    <property type="entry name" value="alpha/beta hydrolase"/>
    <property type="match status" value="1"/>
</dbReference>
<comment type="similarity">
    <text evidence="1 3">Belongs to the peptidase S9A family.</text>
</comment>
<keyword evidence="3" id="KW-0720">Serine protease</keyword>
<dbReference type="SUPFAM" id="SSF53474">
    <property type="entry name" value="alpha/beta-Hydrolases"/>
    <property type="match status" value="1"/>
</dbReference>
<evidence type="ECO:0000313" key="5">
    <source>
        <dbReference type="EMBL" id="OEU16239.1"/>
    </source>
</evidence>
<dbReference type="InParanoid" id="A0A1E7FDL6"/>
<dbReference type="InterPro" id="IPR051543">
    <property type="entry name" value="Serine_Peptidase_S9A"/>
</dbReference>
<dbReference type="PANTHER" id="PTHR11757">
    <property type="entry name" value="PROTEASE FAMILY S9A OLIGOPEPTIDASE"/>
    <property type="match status" value="1"/>
</dbReference>
<feature type="domain" description="Peptidase S9 prolyl oligopeptidase catalytic" evidence="4">
    <location>
        <begin position="120"/>
        <end position="339"/>
    </location>
</feature>
<evidence type="ECO:0000256" key="2">
    <source>
        <dbReference type="ARBA" id="ARBA00045448"/>
    </source>
</evidence>
<dbReference type="PANTHER" id="PTHR11757:SF19">
    <property type="entry name" value="PROLYL ENDOPEPTIDASE-LIKE"/>
    <property type="match status" value="1"/>
</dbReference>
<keyword evidence="6" id="KW-1185">Reference proteome</keyword>
<dbReference type="InterPro" id="IPR001375">
    <property type="entry name" value="Peptidase_S9_cat"/>
</dbReference>
<dbReference type="EC" id="3.4.21.-" evidence="3"/>
<evidence type="ECO:0000256" key="1">
    <source>
        <dbReference type="ARBA" id="ARBA00005228"/>
    </source>
</evidence>
<dbReference type="InterPro" id="IPR002470">
    <property type="entry name" value="Peptidase_S9A"/>
</dbReference>
<dbReference type="OrthoDB" id="248387at2759"/>
<dbReference type="Gene3D" id="2.130.10.120">
    <property type="entry name" value="Prolyl oligopeptidase, N-terminal domain"/>
    <property type="match status" value="1"/>
</dbReference>
<dbReference type="GO" id="GO:0006508">
    <property type="term" value="P:proteolysis"/>
    <property type="evidence" value="ECO:0007669"/>
    <property type="project" value="UniProtKB-KW"/>
</dbReference>
<dbReference type="Proteomes" id="UP000095751">
    <property type="component" value="Unassembled WGS sequence"/>
</dbReference>
<accession>A0A1E7FDL6</accession>
<dbReference type="Pfam" id="PF00326">
    <property type="entry name" value="Peptidase_S9"/>
    <property type="match status" value="1"/>
</dbReference>
<evidence type="ECO:0000313" key="6">
    <source>
        <dbReference type="Proteomes" id="UP000095751"/>
    </source>
</evidence>
<dbReference type="EMBL" id="KV784358">
    <property type="protein sequence ID" value="OEU16239.1"/>
    <property type="molecule type" value="Genomic_DNA"/>
</dbReference>
<protein>
    <recommendedName>
        <fullName evidence="3">Prolyl endopeptidase</fullName>
        <ecNumber evidence="3">3.4.21.-</ecNumber>
    </recommendedName>
</protein>
<comment type="function">
    <text evidence="2">Serine peptidase whose precise substrate specificity remains unclear. Does not cleave peptides after a arginine or lysine residue. Regulates trans-Golgi network morphology and sorting by regulating the membrane binding of the AP-1 complex. May play a role in the regulation of synaptic vesicle exocytosis.</text>
</comment>
<gene>
    <name evidence="5" type="ORF">FRACYDRAFT_268926</name>
</gene>
<dbReference type="AlphaFoldDB" id="A0A1E7FDL6"/>
<organism evidence="5 6">
    <name type="scientific">Fragilariopsis cylindrus CCMP1102</name>
    <dbReference type="NCBI Taxonomy" id="635003"/>
    <lineage>
        <taxon>Eukaryota</taxon>
        <taxon>Sar</taxon>
        <taxon>Stramenopiles</taxon>
        <taxon>Ochrophyta</taxon>
        <taxon>Bacillariophyta</taxon>
        <taxon>Bacillariophyceae</taxon>
        <taxon>Bacillariophycidae</taxon>
        <taxon>Bacillariales</taxon>
        <taxon>Bacillariaceae</taxon>
        <taxon>Fragilariopsis</taxon>
    </lineage>
</organism>
<evidence type="ECO:0000259" key="4">
    <source>
        <dbReference type="Pfam" id="PF00326"/>
    </source>
</evidence>
<keyword evidence="3" id="KW-0645">Protease</keyword>